<sequence length="242" mass="28448">MKDQDKVDQIHQMLQQGLSREETAQNLGYKNHRSLEMFMRRRGLLWDRQQHAYVPEEERLPEEPPEETMTRAGQVLRLLATEAEPDLPSIAQRLRFRDAHEMASYLRHQGFVWNPDEKTYVKDEGQFLERPPPEEQEAQRERMSGIPPGISPDFLTFLQDHEQEIRQLLGQRMSKELPMYGLPGEASTKTFQLVRSLQRLLHDFCTEHNVTQRLVVEGAILEYLQRHGYATTVERVLQESSR</sequence>
<evidence type="ECO:0000313" key="1">
    <source>
        <dbReference type="EMBL" id="PRO65813.1"/>
    </source>
</evidence>
<dbReference type="EMBL" id="PVNS01000006">
    <property type="protein sequence ID" value="PRO65813.1"/>
    <property type="molecule type" value="Genomic_DNA"/>
</dbReference>
<name>A0A2P6MHT0_ALKUR</name>
<proteinExistence type="predicted"/>
<protein>
    <submittedName>
        <fullName evidence="1">Uncharacterized protein</fullName>
    </submittedName>
</protein>
<dbReference type="Proteomes" id="UP000243650">
    <property type="component" value="Unassembled WGS sequence"/>
</dbReference>
<dbReference type="AlphaFoldDB" id="A0A2P6MHT0"/>
<evidence type="ECO:0000313" key="2">
    <source>
        <dbReference type="Proteomes" id="UP000243650"/>
    </source>
</evidence>
<keyword evidence="2" id="KW-1185">Reference proteome</keyword>
<organism evidence="1 2">
    <name type="scientific">Alkalicoccus urumqiensis</name>
    <name type="common">Bacillus urumqiensis</name>
    <dbReference type="NCBI Taxonomy" id="1548213"/>
    <lineage>
        <taxon>Bacteria</taxon>
        <taxon>Bacillati</taxon>
        <taxon>Bacillota</taxon>
        <taxon>Bacilli</taxon>
        <taxon>Bacillales</taxon>
        <taxon>Bacillaceae</taxon>
        <taxon>Alkalicoccus</taxon>
    </lineage>
</organism>
<dbReference type="OrthoDB" id="2373107at2"/>
<gene>
    <name evidence="1" type="ORF">C6I21_07905</name>
</gene>
<accession>A0A2P6MHT0</accession>
<comment type="caution">
    <text evidence="1">The sequence shown here is derived from an EMBL/GenBank/DDBJ whole genome shotgun (WGS) entry which is preliminary data.</text>
</comment>
<dbReference type="RefSeq" id="WP_105958909.1">
    <property type="nucleotide sequence ID" value="NZ_PVNS01000006.1"/>
</dbReference>
<reference evidence="1 2" key="1">
    <citation type="submission" date="2018-03" db="EMBL/GenBank/DDBJ databases">
        <title>Bacillus urumqiensis sp. nov., a moderately haloalkaliphilic bacterium isolated from a salt lake.</title>
        <authorList>
            <person name="Zhao B."/>
            <person name="Liao Z."/>
        </authorList>
    </citation>
    <scope>NUCLEOTIDE SEQUENCE [LARGE SCALE GENOMIC DNA]</scope>
    <source>
        <strain evidence="1 2">BZ-SZ-XJ18</strain>
    </source>
</reference>